<dbReference type="EMBL" id="LR586016">
    <property type="protein sequence ID" value="VIP02311.1"/>
    <property type="molecule type" value="Genomic_DNA"/>
</dbReference>
<dbReference type="Proteomes" id="UP000464378">
    <property type="component" value="Chromosome"/>
</dbReference>
<keyword evidence="6 7" id="KW-0456">Lyase</keyword>
<evidence type="ECO:0000256" key="3">
    <source>
        <dbReference type="ARBA" id="ARBA00013036"/>
    </source>
</evidence>
<comment type="cofactor">
    <cofactor evidence="7">
        <name>FMNH2</name>
        <dbReference type="ChEBI" id="CHEBI:57618"/>
    </cofactor>
    <text evidence="7">Reduced FMN (FMNH(2)).</text>
</comment>
<dbReference type="RefSeq" id="WP_162657497.1">
    <property type="nucleotide sequence ID" value="NZ_LR593887.1"/>
</dbReference>
<feature type="binding site" evidence="7">
    <location>
        <position position="54"/>
    </location>
    <ligand>
        <name>NADP(+)</name>
        <dbReference type="ChEBI" id="CHEBI:58349"/>
    </ligand>
</feature>
<dbReference type="GO" id="GO:0010181">
    <property type="term" value="F:FMN binding"/>
    <property type="evidence" value="ECO:0007669"/>
    <property type="project" value="TreeGrafter"/>
</dbReference>
<accession>A0A6C2YLW7</accession>
<dbReference type="PROSITE" id="PS00788">
    <property type="entry name" value="CHORISMATE_SYNTHASE_2"/>
    <property type="match status" value="1"/>
</dbReference>
<evidence type="ECO:0000256" key="1">
    <source>
        <dbReference type="ARBA" id="ARBA00005044"/>
    </source>
</evidence>
<dbReference type="FunCoup" id="A0A6C2YLW7">
    <property type="interactions" value="473"/>
</dbReference>
<dbReference type="SUPFAM" id="SSF103263">
    <property type="entry name" value="Chorismate synthase, AroC"/>
    <property type="match status" value="1"/>
</dbReference>
<proteinExistence type="inferred from homology"/>
<feature type="binding site" evidence="7">
    <location>
        <position position="48"/>
    </location>
    <ligand>
        <name>NADP(+)</name>
        <dbReference type="ChEBI" id="CHEBI:58349"/>
    </ligand>
</feature>
<comment type="subunit">
    <text evidence="7">Homotetramer.</text>
</comment>
<evidence type="ECO:0000256" key="5">
    <source>
        <dbReference type="ARBA" id="ARBA00023141"/>
    </source>
</evidence>
<dbReference type="PIRSF" id="PIRSF001456">
    <property type="entry name" value="Chorismate_synth"/>
    <property type="match status" value="1"/>
</dbReference>
<dbReference type="KEGG" id="tim:GMBLW1_16490"/>
<dbReference type="PANTHER" id="PTHR21085:SF0">
    <property type="entry name" value="CHORISMATE SYNTHASE"/>
    <property type="match status" value="1"/>
</dbReference>
<dbReference type="HAMAP" id="MF_00300">
    <property type="entry name" value="Chorismate_synth"/>
    <property type="match status" value="1"/>
</dbReference>
<dbReference type="GO" id="GO:0009073">
    <property type="term" value="P:aromatic amino acid family biosynthetic process"/>
    <property type="evidence" value="ECO:0007669"/>
    <property type="project" value="UniProtKB-KW"/>
</dbReference>
<dbReference type="PANTHER" id="PTHR21085">
    <property type="entry name" value="CHORISMATE SYNTHASE"/>
    <property type="match status" value="1"/>
</dbReference>
<dbReference type="InterPro" id="IPR000453">
    <property type="entry name" value="Chorismate_synth"/>
</dbReference>
<dbReference type="GO" id="GO:0005829">
    <property type="term" value="C:cytosol"/>
    <property type="evidence" value="ECO:0007669"/>
    <property type="project" value="TreeGrafter"/>
</dbReference>
<dbReference type="EMBL" id="LR593887">
    <property type="protein sequence ID" value="VTS01019.1"/>
    <property type="molecule type" value="Genomic_DNA"/>
</dbReference>
<keyword evidence="7" id="KW-0288">FMN</keyword>
<comment type="catalytic activity">
    <reaction evidence="7">
        <text>5-O-(1-carboxyvinyl)-3-phosphoshikimate = chorismate + phosphate</text>
        <dbReference type="Rhea" id="RHEA:21020"/>
        <dbReference type="ChEBI" id="CHEBI:29748"/>
        <dbReference type="ChEBI" id="CHEBI:43474"/>
        <dbReference type="ChEBI" id="CHEBI:57701"/>
        <dbReference type="EC" id="4.2.3.5"/>
    </reaction>
</comment>
<evidence type="ECO:0000313" key="8">
    <source>
        <dbReference type="EMBL" id="VIP02311.1"/>
    </source>
</evidence>
<dbReference type="Pfam" id="PF01264">
    <property type="entry name" value="Chorismate_synt"/>
    <property type="match status" value="1"/>
</dbReference>
<dbReference type="CDD" id="cd07304">
    <property type="entry name" value="Chorismate_synthase"/>
    <property type="match status" value="1"/>
</dbReference>
<dbReference type="InParanoid" id="A0A6C2YLW7"/>
<sequence length="369" mass="39753">MSGNTFGERFRVTTAGVSHGPGYLCIIDGCPPGLPLSVEDLLPDLQRRRPGQSKLTTQRDEADLPEFFSGVFQGKTDGTSIGILFRNTDQRSQDYGDIVEKYRPGHADYTFDAKYGFRDYRGGGRSSARETVCRVAAGAVAKKLLATQGVRILGYVTQVGDVQTVIHDPTAVTLEQVESTPVRCPEPEAAAKMIDLIDAVRKDRDSIGGVCEMVAVGVPPGWGEPVFDKLKADLAKAMLSLPAVTAFEYGAGFRVAHMRGSEHNDLFVPKPGGGITTTTNHHGGMLGGISSGEPIVLRVAIKPTSSLPRSQPTVNKAGEATEILTRGRHDPCLLPRFVPMGEAMLALVLVDHWLRWRSQCAPIDGMPTS</sequence>
<dbReference type="AlphaFoldDB" id="A0A6C2YLW7"/>
<evidence type="ECO:0000256" key="7">
    <source>
        <dbReference type="HAMAP-Rule" id="MF_00300"/>
    </source>
</evidence>
<dbReference type="UniPathway" id="UPA00053">
    <property type="reaction ID" value="UER00090"/>
</dbReference>
<evidence type="ECO:0000256" key="4">
    <source>
        <dbReference type="ARBA" id="ARBA00022605"/>
    </source>
</evidence>
<dbReference type="NCBIfam" id="NF003793">
    <property type="entry name" value="PRK05382.1"/>
    <property type="match status" value="1"/>
</dbReference>
<feature type="binding site" evidence="7">
    <location>
        <begin position="302"/>
        <end position="306"/>
    </location>
    <ligand>
        <name>FMN</name>
        <dbReference type="ChEBI" id="CHEBI:58210"/>
    </ligand>
</feature>
<keyword evidence="7" id="KW-0274">FAD</keyword>
<gene>
    <name evidence="7" type="primary">aroC</name>
    <name evidence="8" type="ORF">GMBLW1_16490</name>
</gene>
<comment type="caution">
    <text evidence="7">Lacks conserved residue(s) required for the propagation of feature annotation.</text>
</comment>
<name>A0A6C2YLW7_9BACT</name>
<comment type="pathway">
    <text evidence="1 7">Metabolic intermediate biosynthesis; chorismate biosynthesis; chorismate from D-erythrose 4-phosphate and phosphoenolpyruvate: step 7/7.</text>
</comment>
<comment type="similarity">
    <text evidence="2 7">Belongs to the chorismate synthase family.</text>
</comment>
<keyword evidence="9" id="KW-1185">Reference proteome</keyword>
<feature type="binding site" evidence="7">
    <location>
        <position position="287"/>
    </location>
    <ligand>
        <name>FMN</name>
        <dbReference type="ChEBI" id="CHEBI:58210"/>
    </ligand>
</feature>
<comment type="function">
    <text evidence="7">Catalyzes the anti-1,4-elimination of the C-3 phosphate and the C-6 proR hydrogen from 5-enolpyruvylshikimate-3-phosphate (EPSP) to yield chorismate, which is the branch point compound that serves as the starting substrate for the three terminal pathways of aromatic amino acid biosynthesis. This reaction introduces a second double bond into the aromatic ring system.</text>
</comment>
<protein>
    <recommendedName>
        <fullName evidence="3 7">Chorismate synthase</fullName>
        <shortName evidence="7">CS</shortName>
        <ecNumber evidence="3 7">4.2.3.5</ecNumber>
    </recommendedName>
    <alternativeName>
        <fullName evidence="7">5-enolpyruvylshikimate-3-phosphate phospholyase</fullName>
    </alternativeName>
</protein>
<reference evidence="8" key="1">
    <citation type="submission" date="2019-04" db="EMBL/GenBank/DDBJ databases">
        <authorList>
            <consortium name="Science for Life Laboratories"/>
        </authorList>
    </citation>
    <scope>NUCLEOTIDE SEQUENCE</scope>
    <source>
        <strain evidence="8">MBLW1</strain>
    </source>
</reference>
<dbReference type="InterPro" id="IPR020541">
    <property type="entry name" value="Chorismate_synthase_CS"/>
</dbReference>
<dbReference type="EC" id="4.2.3.5" evidence="3 7"/>
<feature type="binding site" evidence="7">
    <location>
        <begin position="125"/>
        <end position="127"/>
    </location>
    <ligand>
        <name>FMN</name>
        <dbReference type="ChEBI" id="CHEBI:58210"/>
    </ligand>
</feature>
<dbReference type="Gene3D" id="3.60.150.10">
    <property type="entry name" value="Chorismate synthase AroC"/>
    <property type="match status" value="1"/>
</dbReference>
<keyword evidence="5 7" id="KW-0057">Aromatic amino acid biosynthesis</keyword>
<dbReference type="GO" id="GO:0004107">
    <property type="term" value="F:chorismate synthase activity"/>
    <property type="evidence" value="ECO:0007669"/>
    <property type="project" value="UniProtKB-UniRule"/>
</dbReference>
<keyword evidence="4 7" id="KW-0028">Amino-acid biosynthesis</keyword>
<keyword evidence="7" id="KW-0285">Flavoprotein</keyword>
<evidence type="ECO:0000313" key="9">
    <source>
        <dbReference type="Proteomes" id="UP000464378"/>
    </source>
</evidence>
<evidence type="ECO:0000256" key="6">
    <source>
        <dbReference type="ARBA" id="ARBA00023239"/>
    </source>
</evidence>
<evidence type="ECO:0000256" key="2">
    <source>
        <dbReference type="ARBA" id="ARBA00008014"/>
    </source>
</evidence>
<dbReference type="GO" id="GO:0008652">
    <property type="term" value="P:amino acid biosynthetic process"/>
    <property type="evidence" value="ECO:0007669"/>
    <property type="project" value="UniProtKB-KW"/>
</dbReference>
<dbReference type="InterPro" id="IPR035904">
    <property type="entry name" value="Chorismate_synth_AroC_sf"/>
</dbReference>
<dbReference type="NCBIfam" id="TIGR00033">
    <property type="entry name" value="aroC"/>
    <property type="match status" value="1"/>
</dbReference>
<keyword evidence="7" id="KW-0521">NADP</keyword>
<organism evidence="8">
    <name type="scientific">Tuwongella immobilis</name>
    <dbReference type="NCBI Taxonomy" id="692036"/>
    <lineage>
        <taxon>Bacteria</taxon>
        <taxon>Pseudomonadati</taxon>
        <taxon>Planctomycetota</taxon>
        <taxon>Planctomycetia</taxon>
        <taxon>Gemmatales</taxon>
        <taxon>Gemmataceae</taxon>
        <taxon>Tuwongella</taxon>
    </lineage>
</organism>
<dbReference type="GO" id="GO:0009423">
    <property type="term" value="P:chorismate biosynthetic process"/>
    <property type="evidence" value="ECO:0007669"/>
    <property type="project" value="UniProtKB-UniRule"/>
</dbReference>
<feature type="binding site" evidence="7">
    <location>
        <position position="328"/>
    </location>
    <ligand>
        <name>FMN</name>
        <dbReference type="ChEBI" id="CHEBI:58210"/>
    </ligand>
</feature>